<comment type="caution">
    <text evidence="7">The sequence shown here is derived from an EMBL/GenBank/DDBJ whole genome shotgun (WGS) entry which is preliminary data.</text>
</comment>
<evidence type="ECO:0000256" key="5">
    <source>
        <dbReference type="SAM" id="Coils"/>
    </source>
</evidence>
<dbReference type="GO" id="GO:0003677">
    <property type="term" value="F:DNA binding"/>
    <property type="evidence" value="ECO:0007669"/>
    <property type="project" value="UniProtKB-KW"/>
</dbReference>
<evidence type="ECO:0000256" key="2">
    <source>
        <dbReference type="ARBA" id="ARBA00023015"/>
    </source>
</evidence>
<name>A0A3N4A6X2_9MICC</name>
<evidence type="ECO:0000256" key="1">
    <source>
        <dbReference type="ARBA" id="ARBA00009437"/>
    </source>
</evidence>
<dbReference type="Pfam" id="PF00126">
    <property type="entry name" value="HTH_1"/>
    <property type="match status" value="1"/>
</dbReference>
<dbReference type="InterPro" id="IPR036388">
    <property type="entry name" value="WH-like_DNA-bd_sf"/>
</dbReference>
<dbReference type="InterPro" id="IPR036390">
    <property type="entry name" value="WH_DNA-bd_sf"/>
</dbReference>
<dbReference type="GO" id="GO:0032993">
    <property type="term" value="C:protein-DNA complex"/>
    <property type="evidence" value="ECO:0007669"/>
    <property type="project" value="TreeGrafter"/>
</dbReference>
<dbReference type="SUPFAM" id="SSF53850">
    <property type="entry name" value="Periplasmic binding protein-like II"/>
    <property type="match status" value="1"/>
</dbReference>
<dbReference type="Proteomes" id="UP000270616">
    <property type="component" value="Unassembled WGS sequence"/>
</dbReference>
<sequence length="325" mass="34812">MLNVNRLRMLSELHRYGTISRVAQVLSYTPSAVSQQLALLEREAGVALLERVGRGVHLTDAGRALVGHADAVVARLERAESELAAADQEVRGVLRVASFQTVVMTVVPPALTLLAERHPELRVEITQRELDPAYDGLLSHEFDLIVGEELPGFPVSPRAGTDRVELLQDPQVLALPAEGPLAARVRDLSDLAAAPWALDSYGTKMGVWSHSMCRRAGFEPRTVLQSPDPLLQIHMVRAGHAAAFVHGLVGSHYTEGTELIGLPGHPHRNIFTATRESRAGLPGVVAFRRAMADAVADPGGGTGAPATVVMPTVAYALESAEPATR</sequence>
<dbReference type="Gene3D" id="3.40.190.10">
    <property type="entry name" value="Periplasmic binding protein-like II"/>
    <property type="match status" value="2"/>
</dbReference>
<evidence type="ECO:0000259" key="6">
    <source>
        <dbReference type="PROSITE" id="PS50931"/>
    </source>
</evidence>
<comment type="similarity">
    <text evidence="1">Belongs to the LysR transcriptional regulatory family.</text>
</comment>
<proteinExistence type="inferred from homology"/>
<keyword evidence="8" id="KW-1185">Reference proteome</keyword>
<evidence type="ECO:0000313" key="8">
    <source>
        <dbReference type="Proteomes" id="UP000270616"/>
    </source>
</evidence>
<dbReference type="Gene3D" id="1.10.10.10">
    <property type="entry name" value="Winged helix-like DNA-binding domain superfamily/Winged helix DNA-binding domain"/>
    <property type="match status" value="1"/>
</dbReference>
<dbReference type="PANTHER" id="PTHR30346:SF29">
    <property type="entry name" value="LYSR SUBSTRATE-BINDING"/>
    <property type="match status" value="1"/>
</dbReference>
<keyword evidence="3" id="KW-0238">DNA-binding</keyword>
<gene>
    <name evidence="7" type="ORF">EDL96_02200</name>
</gene>
<dbReference type="AlphaFoldDB" id="A0A3N4A6X2"/>
<feature type="coiled-coil region" evidence="5">
    <location>
        <begin position="69"/>
        <end position="96"/>
    </location>
</feature>
<dbReference type="GO" id="GO:0003700">
    <property type="term" value="F:DNA-binding transcription factor activity"/>
    <property type="evidence" value="ECO:0007669"/>
    <property type="project" value="InterPro"/>
</dbReference>
<reference evidence="7 8" key="1">
    <citation type="submission" date="2018-10" db="EMBL/GenBank/DDBJ databases">
        <title>Kocuria sp. M5W7-7, whole genome shotgun sequence.</title>
        <authorList>
            <person name="Tuo L."/>
        </authorList>
    </citation>
    <scope>NUCLEOTIDE SEQUENCE [LARGE SCALE GENOMIC DNA]</scope>
    <source>
        <strain evidence="7 8">M5W7-7</strain>
    </source>
</reference>
<dbReference type="SUPFAM" id="SSF46785">
    <property type="entry name" value="Winged helix' DNA-binding domain"/>
    <property type="match status" value="1"/>
</dbReference>
<keyword evidence="2" id="KW-0805">Transcription regulation</keyword>
<dbReference type="OrthoDB" id="3673085at2"/>
<keyword evidence="5" id="KW-0175">Coiled coil</keyword>
<evidence type="ECO:0000256" key="4">
    <source>
        <dbReference type="ARBA" id="ARBA00023163"/>
    </source>
</evidence>
<dbReference type="PANTHER" id="PTHR30346">
    <property type="entry name" value="TRANSCRIPTIONAL DUAL REGULATOR HCAR-RELATED"/>
    <property type="match status" value="1"/>
</dbReference>
<dbReference type="EMBL" id="RKMF01000002">
    <property type="protein sequence ID" value="ROZ64679.1"/>
    <property type="molecule type" value="Genomic_DNA"/>
</dbReference>
<dbReference type="Pfam" id="PF03466">
    <property type="entry name" value="LysR_substrate"/>
    <property type="match status" value="1"/>
</dbReference>
<feature type="domain" description="HTH lysR-type" evidence="6">
    <location>
        <begin position="2"/>
        <end position="59"/>
    </location>
</feature>
<evidence type="ECO:0000313" key="7">
    <source>
        <dbReference type="EMBL" id="ROZ64679.1"/>
    </source>
</evidence>
<keyword evidence="4" id="KW-0804">Transcription</keyword>
<organism evidence="7 8">
    <name type="scientific">Kocuria soli</name>
    <dbReference type="NCBI Taxonomy" id="2485125"/>
    <lineage>
        <taxon>Bacteria</taxon>
        <taxon>Bacillati</taxon>
        <taxon>Actinomycetota</taxon>
        <taxon>Actinomycetes</taxon>
        <taxon>Micrococcales</taxon>
        <taxon>Micrococcaceae</taxon>
        <taxon>Kocuria</taxon>
    </lineage>
</organism>
<dbReference type="RefSeq" id="WP_123823995.1">
    <property type="nucleotide sequence ID" value="NZ_RKMF01000002.1"/>
</dbReference>
<dbReference type="PROSITE" id="PS50931">
    <property type="entry name" value="HTH_LYSR"/>
    <property type="match status" value="1"/>
</dbReference>
<protein>
    <submittedName>
        <fullName evidence="7">LysR family transcriptional regulator</fullName>
    </submittedName>
</protein>
<dbReference type="InterPro" id="IPR000847">
    <property type="entry name" value="LysR_HTH_N"/>
</dbReference>
<evidence type="ECO:0000256" key="3">
    <source>
        <dbReference type="ARBA" id="ARBA00023125"/>
    </source>
</evidence>
<dbReference type="InterPro" id="IPR005119">
    <property type="entry name" value="LysR_subst-bd"/>
</dbReference>
<accession>A0A3N4A6X2</accession>